<dbReference type="AlphaFoldDB" id="A0AAU9RPN1"/>
<evidence type="ECO:0000256" key="1">
    <source>
        <dbReference type="SAM" id="MobiDB-lite"/>
    </source>
</evidence>
<keyword evidence="3" id="KW-1185">Reference proteome</keyword>
<dbReference type="Proteomes" id="UP000836841">
    <property type="component" value="Chromosome 2"/>
</dbReference>
<evidence type="ECO:0000313" key="3">
    <source>
        <dbReference type="Proteomes" id="UP000836841"/>
    </source>
</evidence>
<accession>A0AAU9RPN1</accession>
<feature type="region of interest" description="Disordered" evidence="1">
    <location>
        <begin position="132"/>
        <end position="184"/>
    </location>
</feature>
<feature type="compositionally biased region" description="Basic and acidic residues" evidence="1">
    <location>
        <begin position="166"/>
        <end position="181"/>
    </location>
</feature>
<dbReference type="EMBL" id="OU466858">
    <property type="protein sequence ID" value="CAH2047571.1"/>
    <property type="molecule type" value="Genomic_DNA"/>
</dbReference>
<sequence length="492" mass="53331">MESNDLPPHIFADQQEPVGDRVNSYFKLETITSATRGGPTALETVGEEGDTDLEDDDCLLASTLKLDKLWALDSSRQVLVTPIIQGEVDLNSEAELSWPDEAENPKVDYIEMLIAEGAEFCRESFLGGRLGDAPPPKSSVLKSQKRKAKAAVKKKSVGTSSRAKKTKESGKSASAADKDDCPPTAMDIISEQIEAAMKRAQAAMVDSLASSMLAMSAKAEQRIREVIRDINDGTSTEQVPPVVVSSKHQEGNQADGDAQTTEELAYAGTCPAVSPPNVIAERNLRNSLATLRAQQKSVSSPAAIATGVMADNHKFTTLTINASPERVLQMGEGLCIREQDLLDLPLSIPPSHHEVVDACTMMLQKSWLACFAPNKDNRMMAFDSSASERRGARIIPELQYICQMFPYLVRKATCGEGVVDYGLAPLQIRRDTTVVQSTERKCTGMLTLIIMEAHVAGGLSKAYEVHEGMIDQRAKDLAVEMAEHCAHVTGTL</sequence>
<organism evidence="2 3">
    <name type="scientific">Thlaspi arvense</name>
    <name type="common">Field penny-cress</name>
    <dbReference type="NCBI Taxonomy" id="13288"/>
    <lineage>
        <taxon>Eukaryota</taxon>
        <taxon>Viridiplantae</taxon>
        <taxon>Streptophyta</taxon>
        <taxon>Embryophyta</taxon>
        <taxon>Tracheophyta</taxon>
        <taxon>Spermatophyta</taxon>
        <taxon>Magnoliopsida</taxon>
        <taxon>eudicotyledons</taxon>
        <taxon>Gunneridae</taxon>
        <taxon>Pentapetalae</taxon>
        <taxon>rosids</taxon>
        <taxon>malvids</taxon>
        <taxon>Brassicales</taxon>
        <taxon>Brassicaceae</taxon>
        <taxon>Thlaspideae</taxon>
        <taxon>Thlaspi</taxon>
    </lineage>
</organism>
<name>A0AAU9RPN1_THLAR</name>
<evidence type="ECO:0000313" key="2">
    <source>
        <dbReference type="EMBL" id="CAH2047571.1"/>
    </source>
</evidence>
<proteinExistence type="predicted"/>
<reference evidence="2 3" key="1">
    <citation type="submission" date="2022-03" db="EMBL/GenBank/DDBJ databases">
        <authorList>
            <person name="Nunn A."/>
            <person name="Chopra R."/>
            <person name="Nunn A."/>
            <person name="Contreras Garrido A."/>
        </authorList>
    </citation>
    <scope>NUCLEOTIDE SEQUENCE [LARGE SCALE GENOMIC DNA]</scope>
</reference>
<protein>
    <submittedName>
        <fullName evidence="2">Uncharacterized protein</fullName>
    </submittedName>
</protein>
<feature type="compositionally biased region" description="Basic residues" evidence="1">
    <location>
        <begin position="143"/>
        <end position="156"/>
    </location>
</feature>
<gene>
    <name evidence="2" type="ORF">TAV2_LOCUS7584</name>
</gene>